<dbReference type="PANTHER" id="PTHR23138">
    <property type="entry name" value="RAN BINDING PROTEIN"/>
    <property type="match status" value="1"/>
</dbReference>
<gene>
    <name evidence="12" type="ORF">C0Q70_04926</name>
</gene>
<dbReference type="Gene3D" id="2.30.29.30">
    <property type="entry name" value="Pleckstrin-homology domain (PH domain)/Phosphotyrosine-binding domain (PTB)"/>
    <property type="match status" value="1"/>
</dbReference>
<comment type="caution">
    <text evidence="12">The sequence shown here is derived from an EMBL/GenBank/DDBJ whole genome shotgun (WGS) entry which is preliminary data.</text>
</comment>
<dbReference type="InterPro" id="IPR011993">
    <property type="entry name" value="PH-like_dom_sf"/>
</dbReference>
<evidence type="ECO:0000256" key="8">
    <source>
        <dbReference type="ARBA" id="ARBA00023132"/>
    </source>
</evidence>
<dbReference type="GO" id="GO:0006606">
    <property type="term" value="P:protein import into nucleus"/>
    <property type="evidence" value="ECO:0007669"/>
    <property type="project" value="TreeGrafter"/>
</dbReference>
<protein>
    <recommendedName>
        <fullName evidence="11">RanBD1 domain-containing protein</fullName>
    </recommendedName>
</protein>
<dbReference type="CDD" id="cd13170">
    <property type="entry name" value="RanBD_NUP50"/>
    <property type="match status" value="1"/>
</dbReference>
<proteinExistence type="predicted"/>
<evidence type="ECO:0000256" key="3">
    <source>
        <dbReference type="ARBA" id="ARBA00022737"/>
    </source>
</evidence>
<name>A0A2T7PJS7_POMCA</name>
<feature type="compositionally biased region" description="Polar residues" evidence="10">
    <location>
        <begin position="237"/>
        <end position="257"/>
    </location>
</feature>
<feature type="compositionally biased region" description="Polar residues" evidence="10">
    <location>
        <begin position="162"/>
        <end position="175"/>
    </location>
</feature>
<dbReference type="OMA" id="CDWVWEQ"/>
<keyword evidence="7" id="KW-0811">Translocation</keyword>
<evidence type="ECO:0000256" key="5">
    <source>
        <dbReference type="ARBA" id="ARBA00022927"/>
    </source>
</evidence>
<evidence type="ECO:0000256" key="7">
    <source>
        <dbReference type="ARBA" id="ARBA00023010"/>
    </source>
</evidence>
<evidence type="ECO:0000256" key="9">
    <source>
        <dbReference type="ARBA" id="ARBA00023242"/>
    </source>
</evidence>
<accession>A0A2T7PJS7</accession>
<dbReference type="STRING" id="400727.A0A2T7PJS7"/>
<dbReference type="InterPro" id="IPR015007">
    <property type="entry name" value="NUP2/50/61"/>
</dbReference>
<comment type="subcellular location">
    <subcellularLocation>
        <location evidence="1">Nucleus</location>
        <location evidence="1">Nuclear pore complex</location>
    </subcellularLocation>
</comment>
<feature type="compositionally biased region" description="Basic and acidic residues" evidence="10">
    <location>
        <begin position="148"/>
        <end position="161"/>
    </location>
</feature>
<evidence type="ECO:0000256" key="2">
    <source>
        <dbReference type="ARBA" id="ARBA00022448"/>
    </source>
</evidence>
<evidence type="ECO:0000313" key="13">
    <source>
        <dbReference type="Proteomes" id="UP000245119"/>
    </source>
</evidence>
<dbReference type="OrthoDB" id="10062131at2759"/>
<dbReference type="GO" id="GO:0005643">
    <property type="term" value="C:nuclear pore"/>
    <property type="evidence" value="ECO:0007669"/>
    <property type="project" value="UniProtKB-SubCell"/>
</dbReference>
<keyword evidence="8" id="KW-0906">Nuclear pore complex</keyword>
<dbReference type="EMBL" id="PZQS01000003">
    <property type="protein sequence ID" value="PVD33668.1"/>
    <property type="molecule type" value="Genomic_DNA"/>
</dbReference>
<keyword evidence="4" id="KW-0509">mRNA transport</keyword>
<dbReference type="PROSITE" id="PS50196">
    <property type="entry name" value="RANBD1"/>
    <property type="match status" value="1"/>
</dbReference>
<keyword evidence="3" id="KW-0677">Repeat</keyword>
<keyword evidence="6" id="KW-0007">Acetylation</keyword>
<feature type="region of interest" description="Disordered" evidence="10">
    <location>
        <begin position="148"/>
        <end position="175"/>
    </location>
</feature>
<dbReference type="Proteomes" id="UP000245119">
    <property type="component" value="Linkage Group LG3"/>
</dbReference>
<evidence type="ECO:0000259" key="11">
    <source>
        <dbReference type="PROSITE" id="PS50196"/>
    </source>
</evidence>
<reference evidence="12 13" key="1">
    <citation type="submission" date="2018-04" db="EMBL/GenBank/DDBJ databases">
        <title>The genome of golden apple snail Pomacea canaliculata provides insight into stress tolerance and invasive adaptation.</title>
        <authorList>
            <person name="Liu C."/>
            <person name="Liu B."/>
            <person name="Ren Y."/>
            <person name="Zhang Y."/>
            <person name="Wang H."/>
            <person name="Li S."/>
            <person name="Jiang F."/>
            <person name="Yin L."/>
            <person name="Zhang G."/>
            <person name="Qian W."/>
            <person name="Fan W."/>
        </authorList>
    </citation>
    <scope>NUCLEOTIDE SEQUENCE [LARGE SCALE GENOMIC DNA]</scope>
    <source>
        <strain evidence="12">SZHN2017</strain>
        <tissue evidence="12">Muscle</tissue>
    </source>
</reference>
<dbReference type="SUPFAM" id="SSF50729">
    <property type="entry name" value="PH domain-like"/>
    <property type="match status" value="1"/>
</dbReference>
<dbReference type="InterPro" id="IPR045255">
    <property type="entry name" value="RanBP1-like"/>
</dbReference>
<dbReference type="SMART" id="SM00160">
    <property type="entry name" value="RanBD"/>
    <property type="match status" value="1"/>
</dbReference>
<evidence type="ECO:0000313" key="12">
    <source>
        <dbReference type="EMBL" id="PVD33668.1"/>
    </source>
</evidence>
<feature type="region of interest" description="Disordered" evidence="10">
    <location>
        <begin position="237"/>
        <end position="273"/>
    </location>
</feature>
<dbReference type="Pfam" id="PF08911">
    <property type="entry name" value="NUP50"/>
    <property type="match status" value="1"/>
</dbReference>
<evidence type="ECO:0000256" key="6">
    <source>
        <dbReference type="ARBA" id="ARBA00022990"/>
    </source>
</evidence>
<evidence type="ECO:0000256" key="10">
    <source>
        <dbReference type="SAM" id="MobiDB-lite"/>
    </source>
</evidence>
<keyword evidence="9" id="KW-0539">Nucleus</keyword>
<keyword evidence="2" id="KW-0813">Transport</keyword>
<evidence type="ECO:0000256" key="1">
    <source>
        <dbReference type="ARBA" id="ARBA00004567"/>
    </source>
</evidence>
<dbReference type="Pfam" id="PF00638">
    <property type="entry name" value="Ran_BP1"/>
    <property type="match status" value="1"/>
</dbReference>
<organism evidence="12 13">
    <name type="scientific">Pomacea canaliculata</name>
    <name type="common">Golden apple snail</name>
    <dbReference type="NCBI Taxonomy" id="400727"/>
    <lineage>
        <taxon>Eukaryota</taxon>
        <taxon>Metazoa</taxon>
        <taxon>Spiralia</taxon>
        <taxon>Lophotrochozoa</taxon>
        <taxon>Mollusca</taxon>
        <taxon>Gastropoda</taxon>
        <taxon>Caenogastropoda</taxon>
        <taxon>Architaenioglossa</taxon>
        <taxon>Ampullarioidea</taxon>
        <taxon>Ampullariidae</taxon>
        <taxon>Pomacea</taxon>
    </lineage>
</organism>
<dbReference type="AlphaFoldDB" id="A0A2T7PJS7"/>
<dbReference type="GO" id="GO:0051028">
    <property type="term" value="P:mRNA transport"/>
    <property type="evidence" value="ECO:0007669"/>
    <property type="project" value="UniProtKB-KW"/>
</dbReference>
<feature type="domain" description="RanBD1" evidence="11">
    <location>
        <begin position="280"/>
        <end position="396"/>
    </location>
</feature>
<dbReference type="InterPro" id="IPR000156">
    <property type="entry name" value="Ran_bind_dom"/>
</dbReference>
<sequence length="396" mass="43274">MPKRNAATELNHENWNVEEESEEAGSFVLADEDVLKTRVIRKAKRTIQGDGGSGAGLFSSFSFKPSGASTTSSPLNFNNSLTTAQSSCSTHSNGKEVKDHPEYLRQLKTLNENILTWIQKHVNENPYCILTPSFKDYEKHLLSMEEKYQGKNPGKQDKVSENEATTKLNKPSTAVPSCPVPASGFSFSLASQSSSAEKSEGLTKQMENKAPAFEGFKFGQSSNGCFLSSSSSGKTAPSFSFGQQSSQNAATINSQEKTNVDGDDENAPYVPPQPEVREIKEEGAIFSKRCKLFFQKDGQWVDKGVGNLHLKPVDGRFQLIIRADTNLGNILLNILLSQAMPSKKQGKNNVFIVCVPNPPLDEKTPSTDPVPMLIRVKTSEDADELLAKLEETKSAG</sequence>
<dbReference type="PANTHER" id="PTHR23138:SF141">
    <property type="entry name" value="NUCLEAR PORE COMPLEX PROTEIN NUP50"/>
    <property type="match status" value="1"/>
</dbReference>
<keyword evidence="13" id="KW-1185">Reference proteome</keyword>
<evidence type="ECO:0000256" key="4">
    <source>
        <dbReference type="ARBA" id="ARBA00022816"/>
    </source>
</evidence>
<keyword evidence="5" id="KW-0653">Protein transport</keyword>